<accession>A0A367EHR6</accession>
<evidence type="ECO:0000313" key="1">
    <source>
        <dbReference type="EMBL" id="RCG17272.1"/>
    </source>
</evidence>
<organism evidence="1 2">
    <name type="scientific">Sphaerisporangium album</name>
    <dbReference type="NCBI Taxonomy" id="509200"/>
    <lineage>
        <taxon>Bacteria</taxon>
        <taxon>Bacillati</taxon>
        <taxon>Actinomycetota</taxon>
        <taxon>Actinomycetes</taxon>
        <taxon>Streptosporangiales</taxon>
        <taxon>Streptosporangiaceae</taxon>
        <taxon>Sphaerisporangium</taxon>
    </lineage>
</organism>
<name>A0A367EHR6_9ACTN</name>
<dbReference type="EMBL" id="QOIL01000043">
    <property type="protein sequence ID" value="RCG17272.1"/>
    <property type="molecule type" value="Genomic_DNA"/>
</dbReference>
<reference evidence="1 2" key="1">
    <citation type="submission" date="2018-06" db="EMBL/GenBank/DDBJ databases">
        <title>Sphaerisporangium craniellae sp. nov., isolated from a marine sponge in the South China Sea.</title>
        <authorList>
            <person name="Li L."/>
        </authorList>
    </citation>
    <scope>NUCLEOTIDE SEQUENCE [LARGE SCALE GENOMIC DNA]</scope>
    <source>
        <strain evidence="1 2">CCTCC AA 208026</strain>
    </source>
</reference>
<protein>
    <submittedName>
        <fullName evidence="1">ATP-binding protein</fullName>
    </submittedName>
</protein>
<sequence length="450" mass="50113">MFDASDADESVWLEWKSTLDLTKKHAWWHIARAIIGFANRMPDAVARFTEGRAYLVVGISPGALTGVTPIDVVDLDQGLTPYLGKEDQPRWRATFVPLTRGGVTAQVLIVEIDPPRWGDPPYYICKEYDGARDGEIFIRVNGATRPPKSHELKALHERFRRGAQEIQVELRVVAGAPVQPIDTRLEVVDDWLASRRRDAMASLVSWEQKQAADRPTRSYSSLGSGEPVDYPRLFSAFDQFTKTTPETRTPEEYRQQVEAYVRKCAERWPGLVVAGAAAHIAPIELELINALPANLTDVEVELYIPGDVHAVRPRSARTQVANEQFVDLPHPPLPYGPRVESIFSDVPGYKVSRPLGYGLIQPQVSRSWPRIDNGGSTRITFPVVHLRPHQQVRLDPIVVVVQTPAPSPLVGGWRATSTSMDGTVVGELRISVSGEPVPLGTILRKPDTWR</sequence>
<keyword evidence="1" id="KW-0547">Nucleotide-binding</keyword>
<dbReference type="Proteomes" id="UP000253094">
    <property type="component" value="Unassembled WGS sequence"/>
</dbReference>
<evidence type="ECO:0000313" key="2">
    <source>
        <dbReference type="Proteomes" id="UP000253094"/>
    </source>
</evidence>
<dbReference type="GO" id="GO:0005524">
    <property type="term" value="F:ATP binding"/>
    <property type="evidence" value="ECO:0007669"/>
    <property type="project" value="UniProtKB-KW"/>
</dbReference>
<dbReference type="AlphaFoldDB" id="A0A367EHR6"/>
<keyword evidence="1" id="KW-0067">ATP-binding</keyword>
<comment type="caution">
    <text evidence="1">The sequence shown here is derived from an EMBL/GenBank/DDBJ whole genome shotgun (WGS) entry which is preliminary data.</text>
</comment>
<gene>
    <name evidence="1" type="ORF">DQ384_39790</name>
</gene>
<keyword evidence="2" id="KW-1185">Reference proteome</keyword>
<proteinExistence type="predicted"/>